<dbReference type="AlphaFoldDB" id="A0AAV7S2Q7"/>
<gene>
    <name evidence="2" type="ORF">NDU88_010965</name>
</gene>
<reference evidence="2" key="1">
    <citation type="journal article" date="2022" name="bioRxiv">
        <title>Sequencing and chromosome-scale assembly of the giantPleurodeles waltlgenome.</title>
        <authorList>
            <person name="Brown T."/>
            <person name="Elewa A."/>
            <person name="Iarovenko S."/>
            <person name="Subramanian E."/>
            <person name="Araus A.J."/>
            <person name="Petzold A."/>
            <person name="Susuki M."/>
            <person name="Suzuki K.-i.T."/>
            <person name="Hayashi T."/>
            <person name="Toyoda A."/>
            <person name="Oliveira C."/>
            <person name="Osipova E."/>
            <person name="Leigh N.D."/>
            <person name="Simon A."/>
            <person name="Yun M.H."/>
        </authorList>
    </citation>
    <scope>NUCLEOTIDE SEQUENCE</scope>
    <source>
        <strain evidence="2">20211129_DDA</strain>
        <tissue evidence="2">Liver</tissue>
    </source>
</reference>
<keyword evidence="1" id="KW-0472">Membrane</keyword>
<evidence type="ECO:0000313" key="3">
    <source>
        <dbReference type="Proteomes" id="UP001066276"/>
    </source>
</evidence>
<evidence type="ECO:0000256" key="1">
    <source>
        <dbReference type="SAM" id="Phobius"/>
    </source>
</evidence>
<name>A0AAV7S2Q7_PLEWA</name>
<keyword evidence="1" id="KW-0812">Transmembrane</keyword>
<accession>A0AAV7S2Q7</accession>
<evidence type="ECO:0000313" key="2">
    <source>
        <dbReference type="EMBL" id="KAJ1158272.1"/>
    </source>
</evidence>
<organism evidence="2 3">
    <name type="scientific">Pleurodeles waltl</name>
    <name type="common">Iberian ribbed newt</name>
    <dbReference type="NCBI Taxonomy" id="8319"/>
    <lineage>
        <taxon>Eukaryota</taxon>
        <taxon>Metazoa</taxon>
        <taxon>Chordata</taxon>
        <taxon>Craniata</taxon>
        <taxon>Vertebrata</taxon>
        <taxon>Euteleostomi</taxon>
        <taxon>Amphibia</taxon>
        <taxon>Batrachia</taxon>
        <taxon>Caudata</taxon>
        <taxon>Salamandroidea</taxon>
        <taxon>Salamandridae</taxon>
        <taxon>Pleurodelinae</taxon>
        <taxon>Pleurodeles</taxon>
    </lineage>
</organism>
<sequence length="209" mass="23266">MTSCRAGCYNRFFEPVHPVKLLDAVGIYGALSDVLVFEETGASRLIYIFIVVALAVKLLPFLFGLGFLADEKRTSRPGTLSNRNCSGVEKRARPTWCATLPRISQAPYLKPRGRELSVIIKEATSRKWLLSTVKDVGGMHAARPNCETAISETKLELSKMRCGLEKLTHVVTGMLLQNGHKSHVAKPSCAHFSVRGYKRINKVSRSRHR</sequence>
<dbReference type="Proteomes" id="UP001066276">
    <property type="component" value="Chromosome 5"/>
</dbReference>
<dbReference type="EMBL" id="JANPWB010000009">
    <property type="protein sequence ID" value="KAJ1158272.1"/>
    <property type="molecule type" value="Genomic_DNA"/>
</dbReference>
<protein>
    <submittedName>
        <fullName evidence="2">Uncharacterized protein</fullName>
    </submittedName>
</protein>
<feature type="transmembrane region" description="Helical" evidence="1">
    <location>
        <begin position="45"/>
        <end position="68"/>
    </location>
</feature>
<keyword evidence="1" id="KW-1133">Transmembrane helix</keyword>
<keyword evidence="3" id="KW-1185">Reference proteome</keyword>
<proteinExistence type="predicted"/>
<comment type="caution">
    <text evidence="2">The sequence shown here is derived from an EMBL/GenBank/DDBJ whole genome shotgun (WGS) entry which is preliminary data.</text>
</comment>